<dbReference type="Proteomes" id="UP000256708">
    <property type="component" value="Unassembled WGS sequence"/>
</dbReference>
<keyword evidence="1 2" id="KW-0732">Signal</keyword>
<evidence type="ECO:0000313" key="5">
    <source>
        <dbReference type="Proteomes" id="UP000256708"/>
    </source>
</evidence>
<keyword evidence="5" id="KW-1185">Reference proteome</keyword>
<dbReference type="InterPro" id="IPR026444">
    <property type="entry name" value="Secre_tail"/>
</dbReference>
<feature type="chain" id="PRO_5017720088" evidence="2">
    <location>
        <begin position="21"/>
        <end position="743"/>
    </location>
</feature>
<reference evidence="5" key="1">
    <citation type="submission" date="2018-08" db="EMBL/GenBank/DDBJ databases">
        <authorList>
            <person name="Liu Z.-W."/>
            <person name="Du Z.-J."/>
        </authorList>
    </citation>
    <scope>NUCLEOTIDE SEQUENCE [LARGE SCALE GENOMIC DNA]</scope>
    <source>
        <strain evidence="5">H4X</strain>
    </source>
</reference>
<comment type="caution">
    <text evidence="4">The sequence shown here is derived from an EMBL/GenBank/DDBJ whole genome shotgun (WGS) entry which is preliminary data.</text>
</comment>
<accession>A0A3D8LDR1</accession>
<feature type="signal peptide" evidence="2">
    <location>
        <begin position="1"/>
        <end position="20"/>
    </location>
</feature>
<sequence>MKKYFSLILIAFCSVAAVMAQQQEPVAFRFRHDVPVATQAGQLAAPWSGGLNTPQFSTIDLNQDGQDDLFVFDRQLKKVYTWLAVQQNGEWQYQYAPAYEAFFPADLEYWVLLRDYNCDGLKDIFTSSPLGIRVFKQEPPTGGQLKFTLAGEALFYRDNRVNMQMKSTDIPAIVDIDNDGDLDVLLAEFSRGYTLELYQNMQAEQGLACGTLTYEQQTNWWGGITECDGCNSYLFGAHCRVAAPQHSGHDGSSLLLLDMDADGDKELVMGGVMCDNLVLMENEGSAADALMTGFTPAFPAAKPASFPIFPAAYYEDVTFDGVPDMLVAPQATDELMDINFETSSWLYRNQGAANQPDFTFVQDDFLQGQMIDVGEGAFPAFADMDADGDLDMLVGNSTAYRNGHYSAALHFYRNTGTATAPAFELVTNDYLDLQSQQIFNIKPAFADMNGDGAADLVLTFRGPQANSPRIAFIPNKAPRGQAALYSFADLQAVQAVPGSASPAFADVDKDGDLDLLLGKSDGSLSFYLNTGNAASPVYASEQKNFAGIAADFSRRFLYPAIADVDGDGTQDLLTTDESGELRVYRNLALALQGNTLTAETELLENDLLEGAQATRLGKGLSITAAPLGGENKLYLTIGTQGGGLYLLEQSAGNSVEPTAPEAGLQVAVYPNPTDRSTRETVRAQASEPVTVQVYDAIGKLLYRSRGSYSVNHVLPLQNLKSGLYIIRATSESGKRTSSKFVVR</sequence>
<evidence type="ECO:0000256" key="2">
    <source>
        <dbReference type="SAM" id="SignalP"/>
    </source>
</evidence>
<evidence type="ECO:0000256" key="1">
    <source>
        <dbReference type="ARBA" id="ARBA00022729"/>
    </source>
</evidence>
<dbReference type="EMBL" id="QRGR01000008">
    <property type="protein sequence ID" value="RDV15530.1"/>
    <property type="molecule type" value="Genomic_DNA"/>
</dbReference>
<protein>
    <submittedName>
        <fullName evidence="4">T9SS C-terminal target domain-containing protein</fullName>
    </submittedName>
</protein>
<evidence type="ECO:0000313" key="4">
    <source>
        <dbReference type="EMBL" id="RDV15530.1"/>
    </source>
</evidence>
<dbReference type="InterPro" id="IPR028994">
    <property type="entry name" value="Integrin_alpha_N"/>
</dbReference>
<dbReference type="PANTHER" id="PTHR44103">
    <property type="entry name" value="PROPROTEIN CONVERTASE P"/>
    <property type="match status" value="1"/>
</dbReference>
<feature type="domain" description="Secretion system C-terminal sorting" evidence="3">
    <location>
        <begin position="668"/>
        <end position="742"/>
    </location>
</feature>
<dbReference type="NCBIfam" id="TIGR04183">
    <property type="entry name" value="Por_Secre_tail"/>
    <property type="match status" value="1"/>
</dbReference>
<dbReference type="Pfam" id="PF18962">
    <property type="entry name" value="Por_Secre_tail"/>
    <property type="match status" value="1"/>
</dbReference>
<dbReference type="InterPro" id="IPR013517">
    <property type="entry name" value="FG-GAP"/>
</dbReference>
<dbReference type="RefSeq" id="WP_115565125.1">
    <property type="nucleotide sequence ID" value="NZ_QRGR01000008.1"/>
</dbReference>
<dbReference type="OrthoDB" id="9816120at2"/>
<dbReference type="Pfam" id="PF13517">
    <property type="entry name" value="FG-GAP_3"/>
    <property type="match status" value="1"/>
</dbReference>
<evidence type="ECO:0000259" key="3">
    <source>
        <dbReference type="Pfam" id="PF18962"/>
    </source>
</evidence>
<proteinExistence type="predicted"/>
<dbReference type="AlphaFoldDB" id="A0A3D8LDR1"/>
<organism evidence="4 5">
    <name type="scientific">Pontibacter diazotrophicus</name>
    <dbReference type="NCBI Taxonomy" id="1400979"/>
    <lineage>
        <taxon>Bacteria</taxon>
        <taxon>Pseudomonadati</taxon>
        <taxon>Bacteroidota</taxon>
        <taxon>Cytophagia</taxon>
        <taxon>Cytophagales</taxon>
        <taxon>Hymenobacteraceae</taxon>
        <taxon>Pontibacter</taxon>
    </lineage>
</organism>
<dbReference type="SUPFAM" id="SSF69318">
    <property type="entry name" value="Integrin alpha N-terminal domain"/>
    <property type="match status" value="2"/>
</dbReference>
<dbReference type="Gene3D" id="2.130.10.130">
    <property type="entry name" value="Integrin alpha, N-terminal"/>
    <property type="match status" value="1"/>
</dbReference>
<dbReference type="PANTHER" id="PTHR44103:SF1">
    <property type="entry name" value="PROPROTEIN CONVERTASE P"/>
    <property type="match status" value="1"/>
</dbReference>
<gene>
    <name evidence="4" type="ORF">DXT99_08555</name>
</gene>
<name>A0A3D8LDR1_9BACT</name>